<keyword evidence="2" id="KW-0614">Plasmid</keyword>
<feature type="domain" description="EthD" evidence="1">
    <location>
        <begin position="17"/>
        <end position="100"/>
    </location>
</feature>
<dbReference type="OrthoDB" id="6369070at2"/>
<dbReference type="Pfam" id="PF07110">
    <property type="entry name" value="EthD"/>
    <property type="match status" value="1"/>
</dbReference>
<accession>A0A291M4I6</accession>
<dbReference type="EMBL" id="CP021406">
    <property type="protein sequence ID" value="ATI43718.1"/>
    <property type="molecule type" value="Genomic_DNA"/>
</dbReference>
<organism evidence="2 3">
    <name type="scientific">Pacificitalea manganoxidans</name>
    <dbReference type="NCBI Taxonomy" id="1411902"/>
    <lineage>
        <taxon>Bacteria</taxon>
        <taxon>Pseudomonadati</taxon>
        <taxon>Pseudomonadota</taxon>
        <taxon>Alphaproteobacteria</taxon>
        <taxon>Rhodobacterales</taxon>
        <taxon>Paracoccaceae</taxon>
        <taxon>Pacificitalea</taxon>
    </lineage>
</organism>
<name>A0A291M4I6_9RHOB</name>
<proteinExistence type="predicted"/>
<evidence type="ECO:0000259" key="1">
    <source>
        <dbReference type="Pfam" id="PF07110"/>
    </source>
</evidence>
<dbReference type="Proteomes" id="UP000219050">
    <property type="component" value="Plasmid pDY25-B"/>
</dbReference>
<dbReference type="AlphaFoldDB" id="A0A291M4I6"/>
<dbReference type="Gene3D" id="3.30.70.100">
    <property type="match status" value="1"/>
</dbReference>
<dbReference type="SUPFAM" id="SSF54909">
    <property type="entry name" value="Dimeric alpha+beta barrel"/>
    <property type="match status" value="1"/>
</dbReference>
<dbReference type="GO" id="GO:0016491">
    <property type="term" value="F:oxidoreductase activity"/>
    <property type="evidence" value="ECO:0007669"/>
    <property type="project" value="InterPro"/>
</dbReference>
<geneLocation type="plasmid" evidence="3">
    <name>pdy25-b</name>
</geneLocation>
<evidence type="ECO:0000313" key="3">
    <source>
        <dbReference type="Proteomes" id="UP000219050"/>
    </source>
</evidence>
<dbReference type="KEGG" id="cmag:CBW24_16330"/>
<dbReference type="InterPro" id="IPR011008">
    <property type="entry name" value="Dimeric_a/b-barrel"/>
</dbReference>
<evidence type="ECO:0000313" key="2">
    <source>
        <dbReference type="EMBL" id="ATI43718.1"/>
    </source>
</evidence>
<keyword evidence="3" id="KW-1185">Reference proteome</keyword>
<sequence length="114" mass="12089">MGSERQDVKRTSFLAAKDGIERDDFIAYWTGIHAPIAAKLPGLVHYSISILDGAQALRSPGGREVIGFATLGFASDADVGPAVGSPEGAAAARDLENFAEEVLRFEVQDTVLID</sequence>
<reference evidence="2 3" key="1">
    <citation type="submission" date="2017-05" db="EMBL/GenBank/DDBJ databases">
        <title>Comparative genomic and metabolic analysis of manganese-oxidizing mechanisms in Celeribater manganoxidans DY25T: its adaption to the environment of polymetallic nodule.</title>
        <authorList>
            <person name="Wang X."/>
        </authorList>
    </citation>
    <scope>NUCLEOTIDE SEQUENCE [LARGE SCALE GENOMIC DNA]</scope>
    <source>
        <strain evidence="2 3">DY25</strain>
        <plasmid evidence="3">pdy25-b</plasmid>
    </source>
</reference>
<dbReference type="InterPro" id="IPR009799">
    <property type="entry name" value="EthD_dom"/>
</dbReference>
<dbReference type="NCBIfam" id="TIGR02118">
    <property type="entry name" value="EthD family reductase"/>
    <property type="match status" value="1"/>
</dbReference>
<protein>
    <recommendedName>
        <fullName evidence="1">EthD domain-containing protein</fullName>
    </recommendedName>
</protein>
<gene>
    <name evidence="2" type="ORF">CBW24_16330</name>
</gene>